<evidence type="ECO:0000259" key="1">
    <source>
        <dbReference type="Pfam" id="PF07589"/>
    </source>
</evidence>
<comment type="caution">
    <text evidence="2">The sequence shown here is derived from an EMBL/GenBank/DDBJ whole genome shotgun (WGS) entry which is preliminary data.</text>
</comment>
<dbReference type="EMBL" id="RAHX01000001">
    <property type="protein sequence ID" value="RJY09972.1"/>
    <property type="molecule type" value="Genomic_DNA"/>
</dbReference>
<dbReference type="AlphaFoldDB" id="A0A419RW06"/>
<feature type="domain" description="Ice-binding protein C-terminal" evidence="1">
    <location>
        <begin position="92"/>
        <end position="113"/>
    </location>
</feature>
<dbReference type="OrthoDB" id="7429221at2"/>
<accession>A0A419RW06</accession>
<dbReference type="InterPro" id="IPR013424">
    <property type="entry name" value="Ice-binding_C"/>
</dbReference>
<organism evidence="2 3">
    <name type="scientific">Aurantiacibacter aquimixticola</name>
    <dbReference type="NCBI Taxonomy" id="1958945"/>
    <lineage>
        <taxon>Bacteria</taxon>
        <taxon>Pseudomonadati</taxon>
        <taxon>Pseudomonadota</taxon>
        <taxon>Alphaproteobacteria</taxon>
        <taxon>Sphingomonadales</taxon>
        <taxon>Erythrobacteraceae</taxon>
        <taxon>Aurantiacibacter</taxon>
    </lineage>
</organism>
<evidence type="ECO:0000313" key="2">
    <source>
        <dbReference type="EMBL" id="RJY09972.1"/>
    </source>
</evidence>
<reference evidence="2 3" key="1">
    <citation type="journal article" date="2017" name="Int. J. Syst. Evol. Microbiol.">
        <title>Erythrobacter aquimixticola sp. nov., isolated from the junction between the ocean and a freshwater spring.</title>
        <authorList>
            <person name="Park S."/>
            <person name="Jung Y.T."/>
            <person name="Choi S.J."/>
            <person name="Yoon J.H."/>
        </authorList>
    </citation>
    <scope>NUCLEOTIDE SEQUENCE [LARGE SCALE GENOMIC DNA]</scope>
    <source>
        <strain evidence="2 3">JSSK-14</strain>
    </source>
</reference>
<name>A0A419RW06_9SPHN</name>
<protein>
    <submittedName>
        <fullName evidence="2">PEP-CTERM sorting domain-containing protein</fullName>
    </submittedName>
</protein>
<sequence>MSRWSPAAGSARCITWWTGLRRAGRARCWPPASSISADTPWRRHTLLCAQPDCPRAAPDRSRAGTAARPRLCAPAKRRSVASVSFAILTAAQVPEASSLTLFALGVIGVIVGRALAGRRSDSDD</sequence>
<keyword evidence="3" id="KW-1185">Reference proteome</keyword>
<evidence type="ECO:0000313" key="3">
    <source>
        <dbReference type="Proteomes" id="UP000285232"/>
    </source>
</evidence>
<proteinExistence type="predicted"/>
<dbReference type="Proteomes" id="UP000285232">
    <property type="component" value="Unassembled WGS sequence"/>
</dbReference>
<gene>
    <name evidence="2" type="ORF">D6201_11990</name>
</gene>
<dbReference type="Pfam" id="PF07589">
    <property type="entry name" value="PEP-CTERM"/>
    <property type="match status" value="1"/>
</dbReference>